<evidence type="ECO:0000256" key="4">
    <source>
        <dbReference type="ARBA" id="ARBA00022544"/>
    </source>
</evidence>
<keyword evidence="10" id="KW-1185">Reference proteome</keyword>
<evidence type="ECO:0000313" key="10">
    <source>
        <dbReference type="Proteomes" id="UP000295008"/>
    </source>
</evidence>
<comment type="subcellular location">
    <subcellularLocation>
        <location evidence="1">Membrane</location>
        <topology evidence="1">Multi-pass membrane protein</topology>
    </subcellularLocation>
</comment>
<dbReference type="NCBIfam" id="TIGR00912">
    <property type="entry name" value="2A0309"/>
    <property type="match status" value="1"/>
</dbReference>
<gene>
    <name evidence="9" type="ORF">EDC14_101752</name>
</gene>
<name>A0A4R1RGZ7_HYDET</name>
<keyword evidence="3" id="KW-0813">Transport</keyword>
<feature type="transmembrane region" description="Helical" evidence="8">
    <location>
        <begin position="184"/>
        <end position="207"/>
    </location>
</feature>
<evidence type="ECO:0000256" key="2">
    <source>
        <dbReference type="ARBA" id="ARBA00007998"/>
    </source>
</evidence>
<dbReference type="EMBL" id="SLUN01000017">
    <property type="protein sequence ID" value="TCL65304.1"/>
    <property type="molecule type" value="Genomic_DNA"/>
</dbReference>
<proteinExistence type="inferred from homology"/>
<dbReference type="RefSeq" id="WP_165908024.1">
    <property type="nucleotide sequence ID" value="NZ_SLUN01000017.1"/>
</dbReference>
<dbReference type="InterPro" id="IPR004761">
    <property type="entry name" value="Spore_GerAB"/>
</dbReference>
<feature type="transmembrane region" description="Helical" evidence="8">
    <location>
        <begin position="12"/>
        <end position="32"/>
    </location>
</feature>
<sequence>MIREEKIGHREALTLIVILLTAKIFLSFPRNLALLSDAAGWITVLLAGICSLIGWFFLNAVLAKYPELNLVEIAQKVTGGWIGKIIGLLITVFFMFLTALYLRQFAESFILAILPHTPISVISLAFLFLLVYANLLGIEILSRVAWLFGPYLVAALILIIGFALPQAKLDYITPALGPGVLKVIRFSFFEISSFAEILLLGIIAPLIRKREKRFRVGVYGLILATLINTALAAITVMVFNYVATQGLIFPALQLSRLISFGEFFQRVEALFVFLWFFWAGIQLGGLFYGSVTSFAQTFKIEDYRPLIFPVAVLVFAVSMIPSSMTQAVQWSGSTSELAWLGYSYSGVAFGIPLLLWCWTLIRGKVGGNS</sequence>
<evidence type="ECO:0000256" key="7">
    <source>
        <dbReference type="ARBA" id="ARBA00023136"/>
    </source>
</evidence>
<feature type="transmembrane region" description="Helical" evidence="8">
    <location>
        <begin position="81"/>
        <end position="102"/>
    </location>
</feature>
<feature type="transmembrane region" description="Helical" evidence="8">
    <location>
        <begin position="38"/>
        <end position="61"/>
    </location>
</feature>
<evidence type="ECO:0000256" key="8">
    <source>
        <dbReference type="SAM" id="Phobius"/>
    </source>
</evidence>
<keyword evidence="4" id="KW-0309">Germination</keyword>
<reference evidence="9 10" key="1">
    <citation type="submission" date="2019-03" db="EMBL/GenBank/DDBJ databases">
        <title>Genomic Encyclopedia of Type Strains, Phase IV (KMG-IV): sequencing the most valuable type-strain genomes for metagenomic binning, comparative biology and taxonomic classification.</title>
        <authorList>
            <person name="Goeker M."/>
        </authorList>
    </citation>
    <scope>NUCLEOTIDE SEQUENCE [LARGE SCALE GENOMIC DNA]</scope>
    <source>
        <strain evidence="9 10">LX-B</strain>
    </source>
</reference>
<feature type="transmembrane region" description="Helical" evidence="8">
    <location>
        <begin position="144"/>
        <end position="164"/>
    </location>
</feature>
<dbReference type="GO" id="GO:0009847">
    <property type="term" value="P:spore germination"/>
    <property type="evidence" value="ECO:0007669"/>
    <property type="project" value="InterPro"/>
</dbReference>
<evidence type="ECO:0000313" key="9">
    <source>
        <dbReference type="EMBL" id="TCL65304.1"/>
    </source>
</evidence>
<dbReference type="Pfam" id="PF03845">
    <property type="entry name" value="Spore_permease"/>
    <property type="match status" value="1"/>
</dbReference>
<accession>A0A4R1RGZ7</accession>
<dbReference type="GO" id="GO:0016020">
    <property type="term" value="C:membrane"/>
    <property type="evidence" value="ECO:0007669"/>
    <property type="project" value="UniProtKB-SubCell"/>
</dbReference>
<feature type="transmembrane region" description="Helical" evidence="8">
    <location>
        <begin position="269"/>
        <end position="291"/>
    </location>
</feature>
<feature type="transmembrane region" description="Helical" evidence="8">
    <location>
        <begin position="341"/>
        <end position="361"/>
    </location>
</feature>
<protein>
    <submittedName>
        <fullName evidence="9">Spore germination protein (Amino acid permease)</fullName>
    </submittedName>
</protein>
<evidence type="ECO:0000256" key="3">
    <source>
        <dbReference type="ARBA" id="ARBA00022448"/>
    </source>
</evidence>
<evidence type="ECO:0000256" key="6">
    <source>
        <dbReference type="ARBA" id="ARBA00022989"/>
    </source>
</evidence>
<dbReference type="PANTHER" id="PTHR34975:SF2">
    <property type="entry name" value="SPORE GERMINATION PROTEIN A2"/>
    <property type="match status" value="1"/>
</dbReference>
<dbReference type="PANTHER" id="PTHR34975">
    <property type="entry name" value="SPORE GERMINATION PROTEIN A2"/>
    <property type="match status" value="1"/>
</dbReference>
<organism evidence="9 10">
    <name type="scientific">Hydrogenispora ethanolica</name>
    <dbReference type="NCBI Taxonomy" id="1082276"/>
    <lineage>
        <taxon>Bacteria</taxon>
        <taxon>Bacillati</taxon>
        <taxon>Bacillota</taxon>
        <taxon>Hydrogenispora</taxon>
    </lineage>
</organism>
<feature type="transmembrane region" description="Helical" evidence="8">
    <location>
        <begin position="303"/>
        <end position="321"/>
    </location>
</feature>
<feature type="transmembrane region" description="Helical" evidence="8">
    <location>
        <begin position="108"/>
        <end position="132"/>
    </location>
</feature>
<evidence type="ECO:0000256" key="5">
    <source>
        <dbReference type="ARBA" id="ARBA00022692"/>
    </source>
</evidence>
<comment type="caution">
    <text evidence="9">The sequence shown here is derived from an EMBL/GenBank/DDBJ whole genome shotgun (WGS) entry which is preliminary data.</text>
</comment>
<evidence type="ECO:0000256" key="1">
    <source>
        <dbReference type="ARBA" id="ARBA00004141"/>
    </source>
</evidence>
<dbReference type="AlphaFoldDB" id="A0A4R1RGZ7"/>
<dbReference type="Proteomes" id="UP000295008">
    <property type="component" value="Unassembled WGS sequence"/>
</dbReference>
<feature type="transmembrane region" description="Helical" evidence="8">
    <location>
        <begin position="219"/>
        <end position="243"/>
    </location>
</feature>
<keyword evidence="5 8" id="KW-0812">Transmembrane</keyword>
<comment type="similarity">
    <text evidence="2">Belongs to the amino acid-polyamine-organocation (APC) superfamily. Spore germination protein (SGP) (TC 2.A.3.9) family.</text>
</comment>
<keyword evidence="6 8" id="KW-1133">Transmembrane helix</keyword>
<keyword evidence="7 8" id="KW-0472">Membrane</keyword>